<gene>
    <name evidence="1" type="ORF">BKP35_06585</name>
</gene>
<evidence type="ECO:0008006" key="3">
    <source>
        <dbReference type="Google" id="ProtNLM"/>
    </source>
</evidence>
<proteinExistence type="predicted"/>
<accession>A0A1S2LPX8</accession>
<dbReference type="OrthoDB" id="6113844at2"/>
<evidence type="ECO:0000313" key="1">
    <source>
        <dbReference type="EMBL" id="OIJ14562.1"/>
    </source>
</evidence>
<organism evidence="1 2">
    <name type="scientific">Anaerobacillus arseniciselenatis</name>
    <dbReference type="NCBI Taxonomy" id="85682"/>
    <lineage>
        <taxon>Bacteria</taxon>
        <taxon>Bacillati</taxon>
        <taxon>Bacillota</taxon>
        <taxon>Bacilli</taxon>
        <taxon>Bacillales</taxon>
        <taxon>Bacillaceae</taxon>
        <taxon>Anaerobacillus</taxon>
    </lineage>
</organism>
<name>A0A1S2LPX8_9BACI</name>
<dbReference type="Proteomes" id="UP000180098">
    <property type="component" value="Unassembled WGS sequence"/>
</dbReference>
<dbReference type="InterPro" id="IPR016039">
    <property type="entry name" value="Thiolase-like"/>
</dbReference>
<keyword evidence="2" id="KW-1185">Reference proteome</keyword>
<dbReference type="GO" id="GO:0016746">
    <property type="term" value="F:acyltransferase activity"/>
    <property type="evidence" value="ECO:0007669"/>
    <property type="project" value="InterPro"/>
</dbReference>
<dbReference type="EMBL" id="MLQQ01000006">
    <property type="protein sequence ID" value="OIJ14562.1"/>
    <property type="molecule type" value="Genomic_DNA"/>
</dbReference>
<comment type="caution">
    <text evidence="1">The sequence shown here is derived from an EMBL/GenBank/DDBJ whole genome shotgun (WGS) entry which is preliminary data.</text>
</comment>
<evidence type="ECO:0000313" key="2">
    <source>
        <dbReference type="Proteomes" id="UP000180098"/>
    </source>
</evidence>
<protein>
    <recommendedName>
        <fullName evidence="3">Acetyl-CoA acetyltransferase</fullName>
    </recommendedName>
</protein>
<dbReference type="AlphaFoldDB" id="A0A1S2LPX8"/>
<sequence>MVNIIYSGKITDIHGGQLTNPKLKETFKEATEIHEQLLSADKRIAYFFIDPLLNAFEAANQFYFSIFECETIEKIKTYKSGASPIQALSDAKELVDSGLYDAVLIFGHEPLLTNKHLYGKEEMTKAMSIFEDKSILQCYNEIGHRLRKELELSEKEIVRFFDQLFLNFHKTYNRATNSEVPRERGRRLDDLGADLFKLTDCANPNINFSGGIIVANDSTASFLQIPEKEKISVSGVKYSMVEGCPTKIDKIVGKKEDVFPHLRKAFLQAQDEASIQAVEQFKNQNLYLEVYSCYPPIPIAFLLATGMIDHIEQLSDFLEQYEVTITGGMNFARAPWNNPALNALIEIHQKLKEGTRKYGLVHGNGGIGETQGVAILEKCDF</sequence>
<reference evidence="1 2" key="1">
    <citation type="submission" date="2016-10" db="EMBL/GenBank/DDBJ databases">
        <title>Draft genome sequences of four alkaliphilic bacteria belonging to the Anaerobacillus genus.</title>
        <authorList>
            <person name="Bassil N.M."/>
            <person name="Lloyd J.R."/>
        </authorList>
    </citation>
    <scope>NUCLEOTIDE SEQUENCE [LARGE SCALE GENOMIC DNA]</scope>
    <source>
        <strain evidence="1 2">DSM 15340</strain>
    </source>
</reference>
<dbReference type="Gene3D" id="3.40.47.10">
    <property type="match status" value="1"/>
</dbReference>